<proteinExistence type="predicted"/>
<dbReference type="InterPro" id="IPR045864">
    <property type="entry name" value="aa-tRNA-synth_II/BPL/LPL"/>
</dbReference>
<comment type="caution">
    <text evidence="2">The sequence shown here is derived from an EMBL/GenBank/DDBJ whole genome shotgun (WGS) entry which is preliminary data.</text>
</comment>
<keyword evidence="2" id="KW-0436">Ligase</keyword>
<dbReference type="InterPro" id="IPR050664">
    <property type="entry name" value="Octanoyltrans_LipM/LipL"/>
</dbReference>
<dbReference type="Pfam" id="PF21948">
    <property type="entry name" value="LplA-B_cat"/>
    <property type="match status" value="1"/>
</dbReference>
<protein>
    <submittedName>
        <fullName evidence="2">Lipoate-protein ligase A</fullName>
    </submittedName>
</protein>
<name>A0A367ZKR9_9BACT</name>
<accession>A0A367ZKR9</accession>
<dbReference type="Gene3D" id="3.30.930.10">
    <property type="entry name" value="Bira Bifunctional Protein, Domain 2"/>
    <property type="match status" value="1"/>
</dbReference>
<dbReference type="PROSITE" id="PS51733">
    <property type="entry name" value="BPL_LPL_CATALYTIC"/>
    <property type="match status" value="1"/>
</dbReference>
<evidence type="ECO:0000313" key="2">
    <source>
        <dbReference type="EMBL" id="RCK78640.1"/>
    </source>
</evidence>
<dbReference type="Proteomes" id="UP000252355">
    <property type="component" value="Unassembled WGS sequence"/>
</dbReference>
<dbReference type="SUPFAM" id="SSF55681">
    <property type="entry name" value="Class II aaRS and biotin synthetases"/>
    <property type="match status" value="1"/>
</dbReference>
<feature type="domain" description="BPL/LPL catalytic" evidence="1">
    <location>
        <begin position="33"/>
        <end position="264"/>
    </location>
</feature>
<evidence type="ECO:0000259" key="1">
    <source>
        <dbReference type="PROSITE" id="PS51733"/>
    </source>
</evidence>
<reference evidence="2 3" key="1">
    <citation type="submission" date="2018-05" db="EMBL/GenBank/DDBJ databases">
        <title>A metagenomic window into the 2 km-deep terrestrial subsurface aquifer revealed taxonomically and functionally diverse microbial community comprising novel uncultured bacterial lineages.</title>
        <authorList>
            <person name="Kadnikov V.V."/>
            <person name="Mardanov A.V."/>
            <person name="Beletsky A.V."/>
            <person name="Banks D."/>
            <person name="Pimenov N.V."/>
            <person name="Frank Y.A."/>
            <person name="Karnachuk O.V."/>
            <person name="Ravin N.V."/>
        </authorList>
    </citation>
    <scope>NUCLEOTIDE SEQUENCE [LARGE SCALE GENOMIC DNA]</scope>
    <source>
        <strain evidence="2">BY5</strain>
    </source>
</reference>
<dbReference type="EMBL" id="QOQW01000020">
    <property type="protein sequence ID" value="RCK78640.1"/>
    <property type="molecule type" value="Genomic_DNA"/>
</dbReference>
<dbReference type="AlphaFoldDB" id="A0A367ZKR9"/>
<dbReference type="GO" id="GO:0016874">
    <property type="term" value="F:ligase activity"/>
    <property type="evidence" value="ECO:0007669"/>
    <property type="project" value="UniProtKB-KW"/>
</dbReference>
<organism evidence="2 3">
    <name type="scientific">Candidatus Ozemobacter sibiricus</name>
    <dbReference type="NCBI Taxonomy" id="2268124"/>
    <lineage>
        <taxon>Bacteria</taxon>
        <taxon>Candidatus Ozemobacteria</taxon>
        <taxon>Candidatus Ozemobacterales</taxon>
        <taxon>Candidatus Ozemobacteraceae</taxon>
        <taxon>Candidatus Ozemobacter</taxon>
    </lineage>
</organism>
<evidence type="ECO:0000313" key="3">
    <source>
        <dbReference type="Proteomes" id="UP000252355"/>
    </source>
</evidence>
<dbReference type="PANTHER" id="PTHR43679:SF2">
    <property type="entry name" value="OCTANOYL-[GCVH]:PROTEIN N-OCTANOYLTRANSFERASE"/>
    <property type="match status" value="1"/>
</dbReference>
<gene>
    <name evidence="2" type="ORF">OZSIB_1167</name>
</gene>
<sequence>MSGSCLRVLVDGPRGPAANMAIDEALQRRVAAGASGPVLRFYRWDPPSLSFGYAQSIAHLVDPAAAVAAGIGLVRRMTGGRVVFHGDEWTFSLVVPLPWLDRALAGREDQTADPNDQEAGGEPAFLQRFRALIAPLVTGLQAMGLAARFATDREVRANLGGHPAAASGRGVHCYQAAAGHSIYVGGRKLVGAAGVVREGVMAVHGSLPIHPVELPVEIWRDPAVGRAWHELNVAWLGDLLPAPERETLPHRLASSWSESWGIPFVIDRLADPEEQLAARLAVARYDRLDWKINEPGWADQEALLAPLSRLPEGAS</sequence>
<dbReference type="InterPro" id="IPR004143">
    <property type="entry name" value="BPL_LPL_catalytic"/>
</dbReference>
<dbReference type="PANTHER" id="PTHR43679">
    <property type="entry name" value="OCTANOYLTRANSFERASE LIPM-RELATED"/>
    <property type="match status" value="1"/>
</dbReference>